<dbReference type="Proteomes" id="UP000762676">
    <property type="component" value="Unassembled WGS sequence"/>
</dbReference>
<sequence>MVWSGIEPATVRLQVRRANHTATLPLKAAVLRVSFLSPDPAEIRLSNPRRYLLSMLRHELAWRDDTGGRMRETMPRHVRLLLLPCPKGAAAAASQQLSWASHRVW</sequence>
<accession>A0AAV4EP03</accession>
<gene>
    <name evidence="1" type="ORF">ElyMa_005455300</name>
</gene>
<proteinExistence type="predicted"/>
<dbReference type="AlphaFoldDB" id="A0AAV4EP03"/>
<reference evidence="1 2" key="1">
    <citation type="journal article" date="2021" name="Elife">
        <title>Chloroplast acquisition without the gene transfer in kleptoplastic sea slugs, Plakobranchus ocellatus.</title>
        <authorList>
            <person name="Maeda T."/>
            <person name="Takahashi S."/>
            <person name="Yoshida T."/>
            <person name="Shimamura S."/>
            <person name="Takaki Y."/>
            <person name="Nagai Y."/>
            <person name="Toyoda A."/>
            <person name="Suzuki Y."/>
            <person name="Arimoto A."/>
            <person name="Ishii H."/>
            <person name="Satoh N."/>
            <person name="Nishiyama T."/>
            <person name="Hasebe M."/>
            <person name="Maruyama T."/>
            <person name="Minagawa J."/>
            <person name="Obokata J."/>
            <person name="Shigenobu S."/>
        </authorList>
    </citation>
    <scope>NUCLEOTIDE SEQUENCE [LARGE SCALE GENOMIC DNA]</scope>
</reference>
<dbReference type="EMBL" id="BMAT01010882">
    <property type="protein sequence ID" value="GFR62409.1"/>
    <property type="molecule type" value="Genomic_DNA"/>
</dbReference>
<evidence type="ECO:0000313" key="1">
    <source>
        <dbReference type="EMBL" id="GFR62409.1"/>
    </source>
</evidence>
<protein>
    <submittedName>
        <fullName evidence="1">Uncharacterized protein</fullName>
    </submittedName>
</protein>
<name>A0AAV4EP03_9GAST</name>
<keyword evidence="2" id="KW-1185">Reference proteome</keyword>
<comment type="caution">
    <text evidence="1">The sequence shown here is derived from an EMBL/GenBank/DDBJ whole genome shotgun (WGS) entry which is preliminary data.</text>
</comment>
<organism evidence="1 2">
    <name type="scientific">Elysia marginata</name>
    <dbReference type="NCBI Taxonomy" id="1093978"/>
    <lineage>
        <taxon>Eukaryota</taxon>
        <taxon>Metazoa</taxon>
        <taxon>Spiralia</taxon>
        <taxon>Lophotrochozoa</taxon>
        <taxon>Mollusca</taxon>
        <taxon>Gastropoda</taxon>
        <taxon>Heterobranchia</taxon>
        <taxon>Euthyneura</taxon>
        <taxon>Panpulmonata</taxon>
        <taxon>Sacoglossa</taxon>
        <taxon>Placobranchoidea</taxon>
        <taxon>Plakobranchidae</taxon>
        <taxon>Elysia</taxon>
    </lineage>
</organism>
<evidence type="ECO:0000313" key="2">
    <source>
        <dbReference type="Proteomes" id="UP000762676"/>
    </source>
</evidence>